<gene>
    <name evidence="2" type="ORF">METZ01_LOCUS24604</name>
</gene>
<organism evidence="2">
    <name type="scientific">marine metagenome</name>
    <dbReference type="NCBI Taxonomy" id="408172"/>
    <lineage>
        <taxon>unclassified sequences</taxon>
        <taxon>metagenomes</taxon>
        <taxon>ecological metagenomes</taxon>
    </lineage>
</organism>
<dbReference type="PROSITE" id="PS51318">
    <property type="entry name" value="TAT"/>
    <property type="match status" value="1"/>
</dbReference>
<dbReference type="EMBL" id="UINC01001132">
    <property type="protein sequence ID" value="SUZ71750.1"/>
    <property type="molecule type" value="Genomic_DNA"/>
</dbReference>
<dbReference type="GO" id="GO:0016491">
    <property type="term" value="F:oxidoreductase activity"/>
    <property type="evidence" value="ECO:0007669"/>
    <property type="project" value="TreeGrafter"/>
</dbReference>
<sequence>MKKNKKNKICKNRDNVISRRDFLNGCALSIAAGSSLPPLEAMAQGLADSSALPVDYYPPSLQGMRGSHEGSFEVAHAMRDGTTWQSVPSGESEYDLVVVGGGISGLAAAYFYRKQNGPDSQILILDNHDDFGGHAKRNEFWHEGRMFLVNGGTLNVEAPSQFSTIAAGLLWELGIDRTRYFEKNRKMFSFYRDMGLKSSMFFDRETFGSDKLVVGYNEQPIEESIAQSPLGDDVKRDAIHLYRTKENYFQGLSAEEIRSQLGRMSYQDYVTKVVGCHPDVIKLFRASFHGSLVVAPDAIPAIYFRDNGFPGFDGLTLNDLPRNLLANESGGQHGRENSTRASEGDPDMYFPDGNATIARLLVRSLIPGTVTGSSMEDVVTAAVDYSMLDRSPNDIRLRLNSTVVNVNQDEDERVTTTFFNDNRAYTVRSKAVVMACWNTVIPYLCPQFPAKQKEGLSYGVKSPLVYTGVLLSNWQSFVETGISGVTAPGGFHTRIGLQAALEMGDYITARSADDPIVVRMSAYFDVPWSGLSRREQHLEGRNRMLATPFNTFENHIRDQLTRVLGPAGFDDERDILGITVNRWPHGYSYSYNPLHDSEEWAYTTT</sequence>
<evidence type="ECO:0000256" key="1">
    <source>
        <dbReference type="SAM" id="MobiDB-lite"/>
    </source>
</evidence>
<protein>
    <recommendedName>
        <fullName evidence="3">Amine oxidase domain-containing protein</fullName>
    </recommendedName>
</protein>
<dbReference type="Pfam" id="PF13450">
    <property type="entry name" value="NAD_binding_8"/>
    <property type="match status" value="1"/>
</dbReference>
<reference evidence="2" key="1">
    <citation type="submission" date="2018-05" db="EMBL/GenBank/DDBJ databases">
        <authorList>
            <person name="Lanie J.A."/>
            <person name="Ng W.-L."/>
            <person name="Kazmierczak K.M."/>
            <person name="Andrzejewski T.M."/>
            <person name="Davidsen T.M."/>
            <person name="Wayne K.J."/>
            <person name="Tettelin H."/>
            <person name="Glass J.I."/>
            <person name="Rusch D."/>
            <person name="Podicherti R."/>
            <person name="Tsui H.-C.T."/>
            <person name="Winkler M.E."/>
        </authorList>
    </citation>
    <scope>NUCLEOTIDE SEQUENCE</scope>
</reference>
<feature type="region of interest" description="Disordered" evidence="1">
    <location>
        <begin position="326"/>
        <end position="347"/>
    </location>
</feature>
<dbReference type="Gene3D" id="3.50.50.60">
    <property type="entry name" value="FAD/NAD(P)-binding domain"/>
    <property type="match status" value="1"/>
</dbReference>
<dbReference type="InterPro" id="IPR006311">
    <property type="entry name" value="TAT_signal"/>
</dbReference>
<evidence type="ECO:0008006" key="3">
    <source>
        <dbReference type="Google" id="ProtNLM"/>
    </source>
</evidence>
<accession>A0A381PY16</accession>
<dbReference type="PANTHER" id="PTHR42923">
    <property type="entry name" value="PROTOPORPHYRINOGEN OXIDASE"/>
    <property type="match status" value="1"/>
</dbReference>
<feature type="non-terminal residue" evidence="2">
    <location>
        <position position="605"/>
    </location>
</feature>
<name>A0A381PY16_9ZZZZ</name>
<dbReference type="AlphaFoldDB" id="A0A381PY16"/>
<dbReference type="SUPFAM" id="SSF51905">
    <property type="entry name" value="FAD/NAD(P)-binding domain"/>
    <property type="match status" value="1"/>
</dbReference>
<evidence type="ECO:0000313" key="2">
    <source>
        <dbReference type="EMBL" id="SUZ71750.1"/>
    </source>
</evidence>
<dbReference type="InterPro" id="IPR036188">
    <property type="entry name" value="FAD/NAD-bd_sf"/>
</dbReference>
<dbReference type="InterPro" id="IPR050464">
    <property type="entry name" value="Zeta_carotene_desat/Oxidored"/>
</dbReference>
<dbReference type="PANTHER" id="PTHR42923:SF3">
    <property type="entry name" value="PROTOPORPHYRINOGEN OXIDASE"/>
    <property type="match status" value="1"/>
</dbReference>
<proteinExistence type="predicted"/>